<dbReference type="InterPro" id="IPR024535">
    <property type="entry name" value="RHGA/B-epi-like_pectate_lyase"/>
</dbReference>
<dbReference type="EMBL" id="JAQIZT010000003">
    <property type="protein sequence ID" value="KAJ7004144.1"/>
    <property type="molecule type" value="Genomic_DNA"/>
</dbReference>
<dbReference type="AlphaFoldDB" id="A0AAD6R857"/>
<dbReference type="PANTHER" id="PTHR31339:SF71">
    <property type="entry name" value="PECTIN LYASE-LIKE SUPERFAMILY PROTEIN"/>
    <property type="match status" value="1"/>
</dbReference>
<feature type="compositionally biased region" description="Basic and acidic residues" evidence="7">
    <location>
        <begin position="43"/>
        <end position="57"/>
    </location>
</feature>
<sequence>MSRGGSYGGGQSSLGYLFGSDEQPSAPPPSRPVNLPPYGVDITIEKSPDTDSSEKKQVSNNYHRAQGQNTGNFITVIGVRVVLVSLVLLCTIGVESRTSLKWDCFEYAAVSCRAHSASVSDFGGVGDGTTVNTEAFQAAIDHLSQFSSEGGSLLYVPPGRWLTGSFNLTSYFTLYLDKDAVLLGSQDESEYPLIEPLPSYGRGRDADGARFSSLIFGNNLTDVVITGANGTIDGQGELWWTKFRAGELNHTRPYLIEIMFSTNIQISNLTLINSPSWNVHPVYCSNVVVQGLTILAPVRSPNTDGINPDSCTNTRIQDCYIVSGDDCVAVKSGWDEYGIAFGMPTKQVVIRRLTCISPTSAVIALGSEMSGGIEDVRAEDITAIDSESGVRIKTAVGRGGYVKDIYVRGMTLKTMKWVFWMTGNYGSHPDNNYDPNAIPVIQNINYRITSEVTPKPCDLLSDQGPGKIGACNYPEDNLPIENMEVQTCSSMLMSC</sequence>
<evidence type="ECO:0000256" key="1">
    <source>
        <dbReference type="ARBA" id="ARBA00004191"/>
    </source>
</evidence>
<protein>
    <submittedName>
        <fullName evidence="9">Polygalacturonase</fullName>
    </submittedName>
</protein>
<evidence type="ECO:0000256" key="7">
    <source>
        <dbReference type="SAM" id="MobiDB-lite"/>
    </source>
</evidence>
<keyword evidence="3" id="KW-0134">Cell wall</keyword>
<organism evidence="9 10">
    <name type="scientific">Populus alba x Populus x berolinensis</name>
    <dbReference type="NCBI Taxonomy" id="444605"/>
    <lineage>
        <taxon>Eukaryota</taxon>
        <taxon>Viridiplantae</taxon>
        <taxon>Streptophyta</taxon>
        <taxon>Embryophyta</taxon>
        <taxon>Tracheophyta</taxon>
        <taxon>Spermatophyta</taxon>
        <taxon>Magnoliopsida</taxon>
        <taxon>eudicotyledons</taxon>
        <taxon>Gunneridae</taxon>
        <taxon>Pentapetalae</taxon>
        <taxon>rosids</taxon>
        <taxon>fabids</taxon>
        <taxon>Malpighiales</taxon>
        <taxon>Salicaceae</taxon>
        <taxon>Saliceae</taxon>
        <taxon>Populus</taxon>
    </lineage>
</organism>
<dbReference type="Proteomes" id="UP001164929">
    <property type="component" value="Chromosome 3"/>
</dbReference>
<evidence type="ECO:0000256" key="5">
    <source>
        <dbReference type="ARBA" id="ARBA00023295"/>
    </source>
</evidence>
<evidence type="ECO:0000313" key="10">
    <source>
        <dbReference type="Proteomes" id="UP001164929"/>
    </source>
</evidence>
<feature type="compositionally biased region" description="Gly residues" evidence="7">
    <location>
        <begin position="1"/>
        <end position="12"/>
    </location>
</feature>
<keyword evidence="4 6" id="KW-0378">Hydrolase</keyword>
<evidence type="ECO:0000256" key="4">
    <source>
        <dbReference type="ARBA" id="ARBA00022801"/>
    </source>
</evidence>
<evidence type="ECO:0000256" key="3">
    <source>
        <dbReference type="ARBA" id="ARBA00022512"/>
    </source>
</evidence>
<keyword evidence="10" id="KW-1185">Reference proteome</keyword>
<name>A0AAD6R857_9ROSI</name>
<evidence type="ECO:0000259" key="8">
    <source>
        <dbReference type="Pfam" id="PF12708"/>
    </source>
</evidence>
<feature type="compositionally biased region" description="Pro residues" evidence="7">
    <location>
        <begin position="25"/>
        <end position="35"/>
    </location>
</feature>
<dbReference type="InterPro" id="IPR051801">
    <property type="entry name" value="GH28_Enzymes"/>
</dbReference>
<dbReference type="InterPro" id="IPR012334">
    <property type="entry name" value="Pectin_lyas_fold"/>
</dbReference>
<dbReference type="GO" id="GO:0005975">
    <property type="term" value="P:carbohydrate metabolic process"/>
    <property type="evidence" value="ECO:0007669"/>
    <property type="project" value="InterPro"/>
</dbReference>
<evidence type="ECO:0000256" key="2">
    <source>
        <dbReference type="ARBA" id="ARBA00008834"/>
    </source>
</evidence>
<comment type="similarity">
    <text evidence="2 6">Belongs to the glycosyl hydrolase 28 family.</text>
</comment>
<dbReference type="InterPro" id="IPR000743">
    <property type="entry name" value="Glyco_hydro_28"/>
</dbReference>
<dbReference type="Pfam" id="PF00295">
    <property type="entry name" value="Glyco_hydro_28"/>
    <property type="match status" value="1"/>
</dbReference>
<reference evidence="9" key="1">
    <citation type="journal article" date="2023" name="Mol. Ecol. Resour.">
        <title>Chromosome-level genome assembly of a triploid poplar Populus alba 'Berolinensis'.</title>
        <authorList>
            <person name="Chen S."/>
            <person name="Yu Y."/>
            <person name="Wang X."/>
            <person name="Wang S."/>
            <person name="Zhang T."/>
            <person name="Zhou Y."/>
            <person name="He R."/>
            <person name="Meng N."/>
            <person name="Wang Y."/>
            <person name="Liu W."/>
            <person name="Liu Z."/>
            <person name="Liu J."/>
            <person name="Guo Q."/>
            <person name="Huang H."/>
            <person name="Sederoff R.R."/>
            <person name="Wang G."/>
            <person name="Qu G."/>
            <person name="Chen S."/>
        </authorList>
    </citation>
    <scope>NUCLEOTIDE SEQUENCE</scope>
    <source>
        <strain evidence="9">SC-2020</strain>
    </source>
</reference>
<feature type="domain" description="Rhamnogalacturonase A/B/Epimerase-like pectate lyase" evidence="8">
    <location>
        <begin position="118"/>
        <end position="173"/>
    </location>
</feature>
<feature type="region of interest" description="Disordered" evidence="7">
    <location>
        <begin position="1"/>
        <end position="62"/>
    </location>
</feature>
<evidence type="ECO:0000256" key="6">
    <source>
        <dbReference type="RuleBase" id="RU361169"/>
    </source>
</evidence>
<keyword evidence="3" id="KW-0964">Secreted</keyword>
<comment type="caution">
    <text evidence="9">The sequence shown here is derived from an EMBL/GenBank/DDBJ whole genome shotgun (WGS) entry which is preliminary data.</text>
</comment>
<evidence type="ECO:0000313" key="9">
    <source>
        <dbReference type="EMBL" id="KAJ7004144.1"/>
    </source>
</evidence>
<comment type="subcellular location">
    <subcellularLocation>
        <location evidence="1">Secreted</location>
        <location evidence="1">Cell wall</location>
    </subcellularLocation>
</comment>
<proteinExistence type="inferred from homology"/>
<dbReference type="GO" id="GO:0004650">
    <property type="term" value="F:polygalacturonase activity"/>
    <property type="evidence" value="ECO:0007669"/>
    <property type="project" value="InterPro"/>
</dbReference>
<keyword evidence="5 6" id="KW-0326">Glycosidase</keyword>
<dbReference type="SUPFAM" id="SSF51126">
    <property type="entry name" value="Pectin lyase-like"/>
    <property type="match status" value="1"/>
</dbReference>
<accession>A0AAD6R857</accession>
<gene>
    <name evidence="9" type="ORF">NC653_009120</name>
</gene>
<dbReference type="Pfam" id="PF12708">
    <property type="entry name" value="Pect-lyase_RHGA_epim"/>
    <property type="match status" value="1"/>
</dbReference>
<dbReference type="PANTHER" id="PTHR31339">
    <property type="entry name" value="PECTIN LYASE-RELATED"/>
    <property type="match status" value="1"/>
</dbReference>
<dbReference type="Gene3D" id="2.160.20.10">
    <property type="entry name" value="Single-stranded right-handed beta-helix, Pectin lyase-like"/>
    <property type="match status" value="1"/>
</dbReference>
<dbReference type="InterPro" id="IPR011050">
    <property type="entry name" value="Pectin_lyase_fold/virulence"/>
</dbReference>